<feature type="chain" id="PRO_5012973207" evidence="1">
    <location>
        <begin position="25"/>
        <end position="181"/>
    </location>
</feature>
<dbReference type="KEGG" id="sphl:LPB140_12040"/>
<evidence type="ECO:0000313" key="4">
    <source>
        <dbReference type="Proteomes" id="UP000242561"/>
    </source>
</evidence>
<reference evidence="3 4" key="1">
    <citation type="submission" date="2016-11" db="EMBL/GenBank/DDBJ databases">
        <title>Sphingorhabdus sp. LPB0140, isolated from marine environment.</title>
        <authorList>
            <person name="Kim E."/>
            <person name="Yi H."/>
        </authorList>
    </citation>
    <scope>NUCLEOTIDE SEQUENCE [LARGE SCALE GENOMIC DNA]</scope>
    <source>
        <strain evidence="3 4">LPB0140</strain>
    </source>
</reference>
<evidence type="ECO:0000259" key="2">
    <source>
        <dbReference type="SMART" id="SM00014"/>
    </source>
</evidence>
<dbReference type="SUPFAM" id="SSF48317">
    <property type="entry name" value="Acid phosphatase/Vanadium-dependent haloperoxidase"/>
    <property type="match status" value="1"/>
</dbReference>
<dbReference type="SMART" id="SM00014">
    <property type="entry name" value="acidPPc"/>
    <property type="match status" value="1"/>
</dbReference>
<dbReference type="STRING" id="1913578.LPB140_12040"/>
<dbReference type="EMBL" id="CP018154">
    <property type="protein sequence ID" value="APG63847.1"/>
    <property type="molecule type" value="Genomic_DNA"/>
</dbReference>
<evidence type="ECO:0000256" key="1">
    <source>
        <dbReference type="SAM" id="SignalP"/>
    </source>
</evidence>
<dbReference type="Pfam" id="PF01569">
    <property type="entry name" value="PAP2"/>
    <property type="match status" value="1"/>
</dbReference>
<dbReference type="CDD" id="cd03394">
    <property type="entry name" value="PAP2_like_5"/>
    <property type="match status" value="1"/>
</dbReference>
<protein>
    <submittedName>
        <fullName evidence="3">Phosphatase PAP2 family protein</fullName>
    </submittedName>
</protein>
<dbReference type="InterPro" id="IPR036938">
    <property type="entry name" value="PAP2/HPO_sf"/>
</dbReference>
<gene>
    <name evidence="3" type="ORF">LPB140_12040</name>
</gene>
<dbReference type="AlphaFoldDB" id="A0A1L3JFD1"/>
<name>A0A1L3JFD1_9SPHN</name>
<feature type="domain" description="Phosphatidic acid phosphatase type 2/haloperoxidase" evidence="2">
    <location>
        <begin position="55"/>
        <end position="155"/>
    </location>
</feature>
<keyword evidence="4" id="KW-1185">Reference proteome</keyword>
<accession>A0A1L3JFD1</accession>
<keyword evidence="1" id="KW-0732">Signal</keyword>
<feature type="signal peptide" evidence="1">
    <location>
        <begin position="1"/>
        <end position="24"/>
    </location>
</feature>
<dbReference type="Proteomes" id="UP000242561">
    <property type="component" value="Chromosome"/>
</dbReference>
<evidence type="ECO:0000313" key="3">
    <source>
        <dbReference type="EMBL" id="APG63847.1"/>
    </source>
</evidence>
<dbReference type="InterPro" id="IPR000326">
    <property type="entry name" value="PAP2/HPO"/>
</dbReference>
<proteinExistence type="predicted"/>
<organism evidence="3 4">
    <name type="scientific">Sphingorhabdus lutea</name>
    <dbReference type="NCBI Taxonomy" id="1913578"/>
    <lineage>
        <taxon>Bacteria</taxon>
        <taxon>Pseudomonadati</taxon>
        <taxon>Pseudomonadota</taxon>
        <taxon>Alphaproteobacteria</taxon>
        <taxon>Sphingomonadales</taxon>
        <taxon>Sphingomonadaceae</taxon>
        <taxon>Sphingorhabdus</taxon>
    </lineage>
</organism>
<sequence>MTGAVMRGGVVILFACAMAVPAYASEKTWDDAGTIAKNGLVAAALILPAAKKDLNGGLQSLGSMGVAYIITQTGKDSFPKLRPDGSDYRSFPSGHTSMAFSAAATMHNRYGWKVGLPAQAVAAFVGVSRIKAKKHDWADVLTGMAIGQASGFLITNKRNENVVIIPFGDTKGGGVAALVRF</sequence>
<dbReference type="Gene3D" id="1.20.144.10">
    <property type="entry name" value="Phosphatidic acid phosphatase type 2/haloperoxidase"/>
    <property type="match status" value="1"/>
</dbReference>